<evidence type="ECO:0000256" key="6">
    <source>
        <dbReference type="ARBA" id="ARBA00023163"/>
    </source>
</evidence>
<feature type="domain" description="Sigma-54 factor interaction" evidence="7">
    <location>
        <begin position="1"/>
        <end position="158"/>
    </location>
</feature>
<dbReference type="PRINTS" id="PR01590">
    <property type="entry name" value="HTHFIS"/>
</dbReference>
<keyword evidence="5" id="KW-0010">Activator</keyword>
<dbReference type="SUPFAM" id="SSF46689">
    <property type="entry name" value="Homeodomain-like"/>
    <property type="match status" value="1"/>
</dbReference>
<evidence type="ECO:0000313" key="8">
    <source>
        <dbReference type="EMBL" id="TET09795.1"/>
    </source>
</evidence>
<dbReference type="Gene3D" id="1.10.8.60">
    <property type="match status" value="1"/>
</dbReference>
<dbReference type="SUPFAM" id="SSF52540">
    <property type="entry name" value="P-loop containing nucleoside triphosphate hydrolases"/>
    <property type="match status" value="1"/>
</dbReference>
<sequence>GHERGAFTDAYLQRRGRFELADGGTLFLDEIGDIPLSVQVRLLRVLQEGEFERVGGEESIKVDVRIIAATNQDLSQAIKEKRFREDLFYRLNVVSLNLPLLRERKEDIPLLADYFLRKFKGANKRVEGISKEALHALLSHEWPGNVRELENAMERAVVLAKGPLIKIKDLALSPPGLSVSLSLPSRSLRGVEMYLLSNILEDTNWNLKKAAETLQISRTTLYSKIKKHGLKKSE</sequence>
<dbReference type="CDD" id="cd00009">
    <property type="entry name" value="AAA"/>
    <property type="match status" value="1"/>
</dbReference>
<dbReference type="PROSITE" id="PS00676">
    <property type="entry name" value="SIGMA54_INTERACT_2"/>
    <property type="match status" value="1"/>
</dbReference>
<feature type="non-terminal residue" evidence="8">
    <location>
        <position position="1"/>
    </location>
</feature>
<dbReference type="GO" id="GO:0006355">
    <property type="term" value="P:regulation of DNA-templated transcription"/>
    <property type="evidence" value="ECO:0007669"/>
    <property type="project" value="InterPro"/>
</dbReference>
<dbReference type="Pfam" id="PF00158">
    <property type="entry name" value="Sigma54_activat"/>
    <property type="match status" value="1"/>
</dbReference>
<protein>
    <submittedName>
        <fullName evidence="8">Sigma-54-dependent Fis family transcriptional regulator</fullName>
    </submittedName>
</protein>
<evidence type="ECO:0000256" key="1">
    <source>
        <dbReference type="ARBA" id="ARBA00022741"/>
    </source>
</evidence>
<proteinExistence type="predicted"/>
<keyword evidence="3" id="KW-0805">Transcription regulation</keyword>
<dbReference type="InterPro" id="IPR058031">
    <property type="entry name" value="AAA_lid_NorR"/>
</dbReference>
<dbReference type="PROSITE" id="PS00688">
    <property type="entry name" value="SIGMA54_INTERACT_3"/>
    <property type="match status" value="1"/>
</dbReference>
<dbReference type="Pfam" id="PF02954">
    <property type="entry name" value="HTH_8"/>
    <property type="match status" value="1"/>
</dbReference>
<name>A0A523RVJ8_UNCAE</name>
<dbReference type="GO" id="GO:0005524">
    <property type="term" value="F:ATP binding"/>
    <property type="evidence" value="ECO:0007669"/>
    <property type="project" value="UniProtKB-KW"/>
</dbReference>
<dbReference type="Pfam" id="PF25601">
    <property type="entry name" value="AAA_lid_14"/>
    <property type="match status" value="1"/>
</dbReference>
<evidence type="ECO:0000313" key="9">
    <source>
        <dbReference type="Proteomes" id="UP000316360"/>
    </source>
</evidence>
<dbReference type="Gene3D" id="3.40.50.300">
    <property type="entry name" value="P-loop containing nucleotide triphosphate hydrolases"/>
    <property type="match status" value="1"/>
</dbReference>
<dbReference type="EMBL" id="SOKJ01000264">
    <property type="protein sequence ID" value="TET09795.1"/>
    <property type="molecule type" value="Genomic_DNA"/>
</dbReference>
<evidence type="ECO:0000256" key="3">
    <source>
        <dbReference type="ARBA" id="ARBA00023015"/>
    </source>
</evidence>
<keyword evidence="1" id="KW-0547">Nucleotide-binding</keyword>
<dbReference type="InterPro" id="IPR002197">
    <property type="entry name" value="HTH_Fis"/>
</dbReference>
<dbReference type="Gene3D" id="1.10.10.60">
    <property type="entry name" value="Homeodomain-like"/>
    <property type="match status" value="1"/>
</dbReference>
<dbReference type="GO" id="GO:0043565">
    <property type="term" value="F:sequence-specific DNA binding"/>
    <property type="evidence" value="ECO:0007669"/>
    <property type="project" value="InterPro"/>
</dbReference>
<dbReference type="InterPro" id="IPR025944">
    <property type="entry name" value="Sigma_54_int_dom_CS"/>
</dbReference>
<dbReference type="InterPro" id="IPR025943">
    <property type="entry name" value="Sigma_54_int_dom_ATP-bd_2"/>
</dbReference>
<dbReference type="InterPro" id="IPR009057">
    <property type="entry name" value="Homeodomain-like_sf"/>
</dbReference>
<accession>A0A523RVJ8</accession>
<reference evidence="8 9" key="1">
    <citation type="submission" date="2019-03" db="EMBL/GenBank/DDBJ databases">
        <title>Metabolic potential of uncultured bacteria and archaea associated with petroleum seepage in deep-sea sediments.</title>
        <authorList>
            <person name="Dong X."/>
            <person name="Hubert C."/>
        </authorList>
    </citation>
    <scope>NUCLEOTIDE SEQUENCE [LARGE SCALE GENOMIC DNA]</scope>
    <source>
        <strain evidence="8">E44_bin7</strain>
    </source>
</reference>
<dbReference type="Proteomes" id="UP000316360">
    <property type="component" value="Unassembled WGS sequence"/>
</dbReference>
<evidence type="ECO:0000256" key="4">
    <source>
        <dbReference type="ARBA" id="ARBA00023125"/>
    </source>
</evidence>
<organism evidence="8 9">
    <name type="scientific">Aerophobetes bacterium</name>
    <dbReference type="NCBI Taxonomy" id="2030807"/>
    <lineage>
        <taxon>Bacteria</taxon>
        <taxon>Candidatus Aerophobota</taxon>
    </lineage>
</organism>
<evidence type="ECO:0000256" key="5">
    <source>
        <dbReference type="ARBA" id="ARBA00023159"/>
    </source>
</evidence>
<comment type="caution">
    <text evidence="8">The sequence shown here is derived from an EMBL/GenBank/DDBJ whole genome shotgun (WGS) entry which is preliminary data.</text>
</comment>
<keyword evidence="2" id="KW-0067">ATP-binding</keyword>
<dbReference type="PROSITE" id="PS50045">
    <property type="entry name" value="SIGMA54_INTERACT_4"/>
    <property type="match status" value="1"/>
</dbReference>
<keyword evidence="6" id="KW-0804">Transcription</keyword>
<dbReference type="FunFam" id="1.10.8.60:FF:000014">
    <property type="entry name" value="DNA-binding transcriptional regulator NtrC"/>
    <property type="match status" value="1"/>
</dbReference>
<keyword evidence="4" id="KW-0238">DNA-binding</keyword>
<evidence type="ECO:0000259" key="7">
    <source>
        <dbReference type="PROSITE" id="PS50045"/>
    </source>
</evidence>
<dbReference type="PANTHER" id="PTHR32071">
    <property type="entry name" value="TRANSCRIPTIONAL REGULATORY PROTEIN"/>
    <property type="match status" value="1"/>
</dbReference>
<dbReference type="AlphaFoldDB" id="A0A523RVJ8"/>
<dbReference type="InterPro" id="IPR027417">
    <property type="entry name" value="P-loop_NTPase"/>
</dbReference>
<dbReference type="InterPro" id="IPR002078">
    <property type="entry name" value="Sigma_54_int"/>
</dbReference>
<gene>
    <name evidence="8" type="ORF">E3J84_04730</name>
</gene>
<evidence type="ECO:0000256" key="2">
    <source>
        <dbReference type="ARBA" id="ARBA00022840"/>
    </source>
</evidence>